<evidence type="ECO:0000313" key="1">
    <source>
        <dbReference type="EMBL" id="CAB4710887.1"/>
    </source>
</evidence>
<dbReference type="EMBL" id="CAEZYG010000069">
    <property type="protein sequence ID" value="CAB4710887.1"/>
    <property type="molecule type" value="Genomic_DNA"/>
</dbReference>
<organism evidence="1">
    <name type="scientific">freshwater metagenome</name>
    <dbReference type="NCBI Taxonomy" id="449393"/>
    <lineage>
        <taxon>unclassified sequences</taxon>
        <taxon>metagenomes</taxon>
        <taxon>ecological metagenomes</taxon>
    </lineage>
</organism>
<dbReference type="AlphaFoldDB" id="A0A6J6QHX3"/>
<gene>
    <name evidence="1" type="ORF">UFOPK2657_00510</name>
</gene>
<name>A0A6J6QHX3_9ZZZZ</name>
<reference evidence="1" key="1">
    <citation type="submission" date="2020-05" db="EMBL/GenBank/DDBJ databases">
        <authorList>
            <person name="Chiriac C."/>
            <person name="Salcher M."/>
            <person name="Ghai R."/>
            <person name="Kavagutti S V."/>
        </authorList>
    </citation>
    <scope>NUCLEOTIDE SEQUENCE</scope>
</reference>
<proteinExistence type="predicted"/>
<accession>A0A6J6QHX3</accession>
<sequence length="93" mass="9784">MKAFDLIRVVHLSIDSPEDECGIAQIKMGEALQQLFVEQVALVTCLESAARAGLIEIANAPGVGLALFEARVGMVDMGLFGSEVGVVLAHFGV</sequence>
<protein>
    <submittedName>
        <fullName evidence="1">Unannotated protein</fullName>
    </submittedName>
</protein>